<evidence type="ECO:0000313" key="3">
    <source>
        <dbReference type="Proteomes" id="UP000037069"/>
    </source>
</evidence>
<name>A0A0L0CI04_LUCCU</name>
<feature type="region of interest" description="Disordered" evidence="1">
    <location>
        <begin position="1"/>
        <end position="27"/>
    </location>
</feature>
<sequence>MGPISPGRPRSPLSPGAPGAPEIPGIPGCPGSPLAPLGPWGPYFSFYILLHKNNENLFFRIVLKEKLLCFLDDTMNFHLLQILLRKKFPNY</sequence>
<evidence type="ECO:0000313" key="2">
    <source>
        <dbReference type="EMBL" id="KNC31847.1"/>
    </source>
</evidence>
<dbReference type="AlphaFoldDB" id="A0A0L0CI04"/>
<organism evidence="2 3">
    <name type="scientific">Lucilia cuprina</name>
    <name type="common">Green bottle fly</name>
    <name type="synonym">Australian sheep blowfly</name>
    <dbReference type="NCBI Taxonomy" id="7375"/>
    <lineage>
        <taxon>Eukaryota</taxon>
        <taxon>Metazoa</taxon>
        <taxon>Ecdysozoa</taxon>
        <taxon>Arthropoda</taxon>
        <taxon>Hexapoda</taxon>
        <taxon>Insecta</taxon>
        <taxon>Pterygota</taxon>
        <taxon>Neoptera</taxon>
        <taxon>Endopterygota</taxon>
        <taxon>Diptera</taxon>
        <taxon>Brachycera</taxon>
        <taxon>Muscomorpha</taxon>
        <taxon>Oestroidea</taxon>
        <taxon>Calliphoridae</taxon>
        <taxon>Luciliinae</taxon>
        <taxon>Lucilia</taxon>
    </lineage>
</organism>
<keyword evidence="3" id="KW-1185">Reference proteome</keyword>
<gene>
    <name evidence="2" type="ORF">FF38_12458</name>
</gene>
<accession>A0A0L0CI04</accession>
<dbReference type="Proteomes" id="UP000037069">
    <property type="component" value="Unassembled WGS sequence"/>
</dbReference>
<comment type="caution">
    <text evidence="2">The sequence shown here is derived from an EMBL/GenBank/DDBJ whole genome shotgun (WGS) entry which is preliminary data.</text>
</comment>
<proteinExistence type="predicted"/>
<reference evidence="2 3" key="1">
    <citation type="journal article" date="2015" name="Nat. Commun.">
        <title>Lucilia cuprina genome unlocks parasitic fly biology to underpin future interventions.</title>
        <authorList>
            <person name="Anstead C.A."/>
            <person name="Korhonen P.K."/>
            <person name="Young N.D."/>
            <person name="Hall R.S."/>
            <person name="Jex A.R."/>
            <person name="Murali S.C."/>
            <person name="Hughes D.S."/>
            <person name="Lee S.F."/>
            <person name="Perry T."/>
            <person name="Stroehlein A.J."/>
            <person name="Ansell B.R."/>
            <person name="Breugelmans B."/>
            <person name="Hofmann A."/>
            <person name="Qu J."/>
            <person name="Dugan S."/>
            <person name="Lee S.L."/>
            <person name="Chao H."/>
            <person name="Dinh H."/>
            <person name="Han Y."/>
            <person name="Doddapaneni H.V."/>
            <person name="Worley K.C."/>
            <person name="Muzny D.M."/>
            <person name="Ioannidis P."/>
            <person name="Waterhouse R.M."/>
            <person name="Zdobnov E.M."/>
            <person name="James P.J."/>
            <person name="Bagnall N.H."/>
            <person name="Kotze A.C."/>
            <person name="Gibbs R.A."/>
            <person name="Richards S."/>
            <person name="Batterham P."/>
            <person name="Gasser R.B."/>
        </authorList>
    </citation>
    <scope>NUCLEOTIDE SEQUENCE [LARGE SCALE GENOMIC DNA]</scope>
    <source>
        <strain evidence="2 3">LS</strain>
        <tissue evidence="2">Full body</tissue>
    </source>
</reference>
<evidence type="ECO:0008006" key="4">
    <source>
        <dbReference type="Google" id="ProtNLM"/>
    </source>
</evidence>
<protein>
    <recommendedName>
        <fullName evidence="4">Accumulation-associated protein</fullName>
    </recommendedName>
</protein>
<dbReference type="EMBL" id="JRES01000377">
    <property type="protein sequence ID" value="KNC31847.1"/>
    <property type="molecule type" value="Genomic_DNA"/>
</dbReference>
<evidence type="ECO:0000256" key="1">
    <source>
        <dbReference type="SAM" id="MobiDB-lite"/>
    </source>
</evidence>